<evidence type="ECO:0000256" key="1">
    <source>
        <dbReference type="SAM" id="MobiDB-lite"/>
    </source>
</evidence>
<comment type="caution">
    <text evidence="2">The sequence shown here is derived from an EMBL/GenBank/DDBJ whole genome shotgun (WGS) entry which is preliminary data.</text>
</comment>
<evidence type="ECO:0000313" key="2">
    <source>
        <dbReference type="EMBL" id="KAK3953760.1"/>
    </source>
</evidence>
<keyword evidence="3" id="KW-1185">Reference proteome</keyword>
<reference evidence="2" key="2">
    <citation type="submission" date="2023-06" db="EMBL/GenBank/DDBJ databases">
        <authorList>
            <consortium name="Lawrence Berkeley National Laboratory"/>
            <person name="Mondo S.J."/>
            <person name="Hensen N."/>
            <person name="Bonometti L."/>
            <person name="Westerberg I."/>
            <person name="Brannstrom I.O."/>
            <person name="Guillou S."/>
            <person name="Cros-Aarteil S."/>
            <person name="Calhoun S."/>
            <person name="Haridas S."/>
            <person name="Kuo A."/>
            <person name="Pangilinan J."/>
            <person name="Riley R."/>
            <person name="Labutti K."/>
            <person name="Andreopoulos B."/>
            <person name="Lipzen A."/>
            <person name="Chen C."/>
            <person name="Yanf M."/>
            <person name="Daum C."/>
            <person name="Ng V."/>
            <person name="Clum A."/>
            <person name="Steindorff A."/>
            <person name="Ohm R."/>
            <person name="Martin F."/>
            <person name="Silar P."/>
            <person name="Natvig D."/>
            <person name="Lalanne C."/>
            <person name="Gautier V."/>
            <person name="Ament-Velasquez S.L."/>
            <person name="Kruys A."/>
            <person name="Hutchinson M.I."/>
            <person name="Powell A.J."/>
            <person name="Barry K."/>
            <person name="Miller A.N."/>
            <person name="Grigoriev I.V."/>
            <person name="Debuchy R."/>
            <person name="Gladieux P."/>
            <person name="Thoren M.H."/>
            <person name="Johannesson H."/>
        </authorList>
    </citation>
    <scope>NUCLEOTIDE SEQUENCE</scope>
    <source>
        <strain evidence="2">CBS 626.80</strain>
    </source>
</reference>
<reference evidence="2" key="1">
    <citation type="journal article" date="2023" name="Mol. Phylogenet. Evol.">
        <title>Genome-scale phylogeny and comparative genomics of the fungal order Sordariales.</title>
        <authorList>
            <person name="Hensen N."/>
            <person name="Bonometti L."/>
            <person name="Westerberg I."/>
            <person name="Brannstrom I.O."/>
            <person name="Guillou S."/>
            <person name="Cros-Aarteil S."/>
            <person name="Calhoun S."/>
            <person name="Haridas S."/>
            <person name="Kuo A."/>
            <person name="Mondo S."/>
            <person name="Pangilinan J."/>
            <person name="Riley R."/>
            <person name="LaButti K."/>
            <person name="Andreopoulos B."/>
            <person name="Lipzen A."/>
            <person name="Chen C."/>
            <person name="Yan M."/>
            <person name="Daum C."/>
            <person name="Ng V."/>
            <person name="Clum A."/>
            <person name="Steindorff A."/>
            <person name="Ohm R.A."/>
            <person name="Martin F."/>
            <person name="Silar P."/>
            <person name="Natvig D.O."/>
            <person name="Lalanne C."/>
            <person name="Gautier V."/>
            <person name="Ament-Velasquez S.L."/>
            <person name="Kruys A."/>
            <person name="Hutchinson M.I."/>
            <person name="Powell A.J."/>
            <person name="Barry K."/>
            <person name="Miller A.N."/>
            <person name="Grigoriev I.V."/>
            <person name="Debuchy R."/>
            <person name="Gladieux P."/>
            <person name="Hiltunen Thoren M."/>
            <person name="Johannesson H."/>
        </authorList>
    </citation>
    <scope>NUCLEOTIDE SEQUENCE</scope>
    <source>
        <strain evidence="2">CBS 626.80</strain>
    </source>
</reference>
<organism evidence="2 3">
    <name type="scientific">Pseudoneurospora amorphoporcata</name>
    <dbReference type="NCBI Taxonomy" id="241081"/>
    <lineage>
        <taxon>Eukaryota</taxon>
        <taxon>Fungi</taxon>
        <taxon>Dikarya</taxon>
        <taxon>Ascomycota</taxon>
        <taxon>Pezizomycotina</taxon>
        <taxon>Sordariomycetes</taxon>
        <taxon>Sordariomycetidae</taxon>
        <taxon>Sordariales</taxon>
        <taxon>Sordariaceae</taxon>
        <taxon>Pseudoneurospora</taxon>
    </lineage>
</organism>
<feature type="compositionally biased region" description="Basic and acidic residues" evidence="1">
    <location>
        <begin position="148"/>
        <end position="166"/>
    </location>
</feature>
<gene>
    <name evidence="2" type="ORF">QBC32DRAFT_209422</name>
</gene>
<evidence type="ECO:0000313" key="3">
    <source>
        <dbReference type="Proteomes" id="UP001303222"/>
    </source>
</evidence>
<protein>
    <submittedName>
        <fullName evidence="2">Uncharacterized protein</fullName>
    </submittedName>
</protein>
<dbReference type="AlphaFoldDB" id="A0AAN6NXH6"/>
<feature type="region of interest" description="Disordered" evidence="1">
    <location>
        <begin position="119"/>
        <end position="166"/>
    </location>
</feature>
<name>A0AAN6NXH6_9PEZI</name>
<proteinExistence type="predicted"/>
<dbReference type="Proteomes" id="UP001303222">
    <property type="component" value="Unassembled WGS sequence"/>
</dbReference>
<accession>A0AAN6NXH6</accession>
<feature type="compositionally biased region" description="Basic residues" evidence="1">
    <location>
        <begin position="126"/>
        <end position="147"/>
    </location>
</feature>
<dbReference type="EMBL" id="MU859100">
    <property type="protein sequence ID" value="KAK3953760.1"/>
    <property type="molecule type" value="Genomic_DNA"/>
</dbReference>
<sequence length="166" mass="18509">MSPTEPTEKREEVCHAFNMSNLSAVLKAMELESKSDEVKEKFMLLATSLAHKSALPSQSSAPTFPGPPRTLVLALRPAKAPRVPRSKKHAGHASACQLAKSGLFRCLCIRCKKGCKKAQPDGVKKMMTKSKFKSEGKKRRERKRRERRKAEKAEKLSGDTLMRDST</sequence>